<dbReference type="Gene3D" id="6.10.340.10">
    <property type="match status" value="1"/>
</dbReference>
<evidence type="ECO:0000313" key="7">
    <source>
        <dbReference type="Proteomes" id="UP000019102"/>
    </source>
</evidence>
<keyword evidence="7" id="KW-1185">Reference proteome</keyword>
<keyword evidence="2" id="KW-1003">Cell membrane</keyword>
<dbReference type="AlphaFoldDB" id="W4VIS6"/>
<feature type="domain" description="HAMP" evidence="5">
    <location>
        <begin position="305"/>
        <end position="358"/>
    </location>
</feature>
<dbReference type="RefSeq" id="WP_052000469.1">
    <property type="nucleotide sequence ID" value="NZ_BAVS01000009.1"/>
</dbReference>
<dbReference type="SUPFAM" id="SSF158472">
    <property type="entry name" value="HAMP domain-like"/>
    <property type="match status" value="1"/>
</dbReference>
<proteinExistence type="predicted"/>
<evidence type="ECO:0000313" key="6">
    <source>
        <dbReference type="EMBL" id="GAE93112.1"/>
    </source>
</evidence>
<dbReference type="Pfam" id="PF00672">
    <property type="entry name" value="HAMP"/>
    <property type="match status" value="1"/>
</dbReference>
<keyword evidence="3 4" id="KW-0472">Membrane</keyword>
<dbReference type="InterPro" id="IPR003660">
    <property type="entry name" value="HAMP_dom"/>
</dbReference>
<organism evidence="6 7">
    <name type="scientific">Gracilibacillus boraciitolerans JCM 21714</name>
    <dbReference type="NCBI Taxonomy" id="1298598"/>
    <lineage>
        <taxon>Bacteria</taxon>
        <taxon>Bacillati</taxon>
        <taxon>Bacillota</taxon>
        <taxon>Bacilli</taxon>
        <taxon>Bacillales</taxon>
        <taxon>Bacillaceae</taxon>
        <taxon>Gracilibacillus</taxon>
    </lineage>
</organism>
<comment type="subcellular location">
    <subcellularLocation>
        <location evidence="1">Cell membrane</location>
    </subcellularLocation>
</comment>
<evidence type="ECO:0000256" key="2">
    <source>
        <dbReference type="ARBA" id="ARBA00022475"/>
    </source>
</evidence>
<evidence type="ECO:0000256" key="3">
    <source>
        <dbReference type="ARBA" id="ARBA00023136"/>
    </source>
</evidence>
<keyword evidence="6" id="KW-0418">Kinase</keyword>
<dbReference type="CDD" id="cd06225">
    <property type="entry name" value="HAMP"/>
    <property type="match status" value="1"/>
</dbReference>
<dbReference type="SMART" id="SM00304">
    <property type="entry name" value="HAMP"/>
    <property type="match status" value="1"/>
</dbReference>
<comment type="caution">
    <text evidence="6">The sequence shown here is derived from an EMBL/GenBank/DDBJ whole genome shotgun (WGS) entry which is preliminary data.</text>
</comment>
<sequence>MKIIKKIPYNSISFKLITTILIMTIPLILLLIYSNTYASQVVRSQVASSYQNIMESYMNQLDRDLENTNMYIHNMIALDDNFLSIEQSRSDADYSMAKILFVNDLKQQLPLYSVIDAFWVYKISKQDLISVYNYRPAYTKQLDINSYFIDYLENNWSNESGTYKWQSHKIGEKYYIAYFIKRGDVYFGAWIDLNRLNSRIEISDLGPKSGSWFISSDGNIMANQWGGLADNQIKEKISTIENLSFENSEDAVIIREKSVNSDTSLVSAIPNETILENIPLLQRMSWMLIVLSLFVIPVCLYIIRKIILIPIYRLVKAMKHIQNNNLNYRISEYKSADEYILMNKTFNRMLSQIEQLKIDVYEEKINKQHEELQHLKLQINPHFFFKFFKYIV</sequence>
<keyword evidence="6" id="KW-0808">Transferase</keyword>
<evidence type="ECO:0000256" key="4">
    <source>
        <dbReference type="SAM" id="Phobius"/>
    </source>
</evidence>
<keyword evidence="4" id="KW-0812">Transmembrane</keyword>
<protein>
    <submittedName>
        <fullName evidence="6">Two-component sensor histidine kinase</fullName>
    </submittedName>
</protein>
<dbReference type="Proteomes" id="UP000019102">
    <property type="component" value="Unassembled WGS sequence"/>
</dbReference>
<dbReference type="eggNOG" id="COG2972">
    <property type="taxonomic scope" value="Bacteria"/>
</dbReference>
<evidence type="ECO:0000256" key="1">
    <source>
        <dbReference type="ARBA" id="ARBA00004236"/>
    </source>
</evidence>
<feature type="transmembrane region" description="Helical" evidence="4">
    <location>
        <begin position="12"/>
        <end position="33"/>
    </location>
</feature>
<dbReference type="GO" id="GO:0005886">
    <property type="term" value="C:plasma membrane"/>
    <property type="evidence" value="ECO:0007669"/>
    <property type="project" value="UniProtKB-SubCell"/>
</dbReference>
<evidence type="ECO:0000259" key="5">
    <source>
        <dbReference type="PROSITE" id="PS50885"/>
    </source>
</evidence>
<dbReference type="OrthoDB" id="759642at2"/>
<gene>
    <name evidence="6" type="ORF">JCM21714_2150</name>
</gene>
<accession>W4VIS6</accession>
<dbReference type="EMBL" id="BAVS01000009">
    <property type="protein sequence ID" value="GAE93112.1"/>
    <property type="molecule type" value="Genomic_DNA"/>
</dbReference>
<name>W4VIS6_9BACI</name>
<dbReference type="GO" id="GO:0016301">
    <property type="term" value="F:kinase activity"/>
    <property type="evidence" value="ECO:0007669"/>
    <property type="project" value="UniProtKB-KW"/>
</dbReference>
<keyword evidence="4" id="KW-1133">Transmembrane helix</keyword>
<feature type="transmembrane region" description="Helical" evidence="4">
    <location>
        <begin position="284"/>
        <end position="303"/>
    </location>
</feature>
<dbReference type="PROSITE" id="PS50885">
    <property type="entry name" value="HAMP"/>
    <property type="match status" value="1"/>
</dbReference>
<reference evidence="6 7" key="1">
    <citation type="journal article" date="2014" name="Genome Announc.">
        <title>Draft Genome Sequence of the Boron-Tolerant and Moderately Halotolerant Bacterium Gracilibacillus boraciitolerans JCM 21714T.</title>
        <authorList>
            <person name="Ahmed I."/>
            <person name="Oshima K."/>
            <person name="Suda W."/>
            <person name="Kitamura K."/>
            <person name="Iida T."/>
            <person name="Ohmori Y."/>
            <person name="Fujiwara T."/>
            <person name="Hattori M."/>
            <person name="Ohkuma M."/>
        </authorList>
    </citation>
    <scope>NUCLEOTIDE SEQUENCE [LARGE SCALE GENOMIC DNA]</scope>
    <source>
        <strain evidence="6 7">JCM 21714</strain>
    </source>
</reference>
<dbReference type="STRING" id="1298598.JCM21714_2150"/>
<dbReference type="GO" id="GO:0007165">
    <property type="term" value="P:signal transduction"/>
    <property type="evidence" value="ECO:0007669"/>
    <property type="project" value="InterPro"/>
</dbReference>